<dbReference type="SMART" id="SM00214">
    <property type="entry name" value="VWC"/>
    <property type="match status" value="1"/>
</dbReference>
<dbReference type="PROSITE" id="PS50184">
    <property type="entry name" value="VWFC_2"/>
    <property type="match status" value="1"/>
</dbReference>
<keyword evidence="4" id="KW-1185">Reference proteome</keyword>
<dbReference type="GO" id="GO:0030020">
    <property type="term" value="F:extracellular matrix structural constituent conferring tensile strength"/>
    <property type="evidence" value="ECO:0007669"/>
    <property type="project" value="TreeGrafter"/>
</dbReference>
<dbReference type="GO" id="GO:0030198">
    <property type="term" value="P:extracellular matrix organization"/>
    <property type="evidence" value="ECO:0007669"/>
    <property type="project" value="TreeGrafter"/>
</dbReference>
<evidence type="ECO:0000313" key="3">
    <source>
        <dbReference type="Ensembl" id="ENSCLMP00005007492.1"/>
    </source>
</evidence>
<dbReference type="GO" id="GO:0005615">
    <property type="term" value="C:extracellular space"/>
    <property type="evidence" value="ECO:0007669"/>
    <property type="project" value="TreeGrafter"/>
</dbReference>
<dbReference type="Proteomes" id="UP000694565">
    <property type="component" value="Unplaced"/>
</dbReference>
<evidence type="ECO:0000256" key="1">
    <source>
        <dbReference type="SAM" id="MobiDB-lite"/>
    </source>
</evidence>
<organism evidence="3 4">
    <name type="scientific">Cyclopterus lumpus</name>
    <name type="common">Lumpsucker</name>
    <dbReference type="NCBI Taxonomy" id="8103"/>
    <lineage>
        <taxon>Eukaryota</taxon>
        <taxon>Metazoa</taxon>
        <taxon>Chordata</taxon>
        <taxon>Craniata</taxon>
        <taxon>Vertebrata</taxon>
        <taxon>Euteleostomi</taxon>
        <taxon>Actinopterygii</taxon>
        <taxon>Neopterygii</taxon>
        <taxon>Teleostei</taxon>
        <taxon>Neoteleostei</taxon>
        <taxon>Acanthomorphata</taxon>
        <taxon>Eupercaria</taxon>
        <taxon>Perciformes</taxon>
        <taxon>Cottioidei</taxon>
        <taxon>Cottales</taxon>
        <taxon>Cyclopteridae</taxon>
        <taxon>Cyclopterus</taxon>
    </lineage>
</organism>
<accession>A0A8C2WQD1</accession>
<dbReference type="InterPro" id="IPR001007">
    <property type="entry name" value="VWF_dom"/>
</dbReference>
<feature type="domain" description="VWFC" evidence="2">
    <location>
        <begin position="44"/>
        <end position="93"/>
    </location>
</feature>
<dbReference type="SUPFAM" id="SSF57603">
    <property type="entry name" value="FnI-like domain"/>
    <property type="match status" value="1"/>
</dbReference>
<feature type="compositionally biased region" description="Low complexity" evidence="1">
    <location>
        <begin position="140"/>
        <end position="150"/>
    </location>
</feature>
<dbReference type="InterPro" id="IPR050149">
    <property type="entry name" value="Collagen_superfamily"/>
</dbReference>
<dbReference type="Pfam" id="PF00093">
    <property type="entry name" value="VWC"/>
    <property type="match status" value="1"/>
</dbReference>
<feature type="region of interest" description="Disordered" evidence="1">
    <location>
        <begin position="114"/>
        <end position="162"/>
    </location>
</feature>
<dbReference type="Ensembl" id="ENSCLMT00005008003.1">
    <property type="protein sequence ID" value="ENSCLMP00005007492.1"/>
    <property type="gene ID" value="ENSCLMG00005004058.1"/>
</dbReference>
<dbReference type="Gene3D" id="6.20.200.20">
    <property type="match status" value="1"/>
</dbReference>
<dbReference type="GeneTree" id="ENSGT00940000155675"/>
<feature type="region of interest" description="Disordered" evidence="1">
    <location>
        <begin position="221"/>
        <end position="273"/>
    </location>
</feature>
<dbReference type="GO" id="GO:0031012">
    <property type="term" value="C:extracellular matrix"/>
    <property type="evidence" value="ECO:0007669"/>
    <property type="project" value="TreeGrafter"/>
</dbReference>
<feature type="compositionally biased region" description="Gly residues" evidence="1">
    <location>
        <begin position="241"/>
        <end position="256"/>
    </location>
</feature>
<feature type="compositionally biased region" description="Low complexity" evidence="1">
    <location>
        <begin position="221"/>
        <end position="240"/>
    </location>
</feature>
<dbReference type="PANTHER" id="PTHR24023:SF1034">
    <property type="entry name" value="COLLAGEN ALPHA-1(XVIII) CHAIN"/>
    <property type="match status" value="1"/>
</dbReference>
<proteinExistence type="predicted"/>
<protein>
    <recommendedName>
        <fullName evidence="2">VWFC domain-containing protein</fullName>
    </recommendedName>
</protein>
<dbReference type="InterPro" id="IPR008160">
    <property type="entry name" value="Collagen"/>
</dbReference>
<dbReference type="PANTHER" id="PTHR24023">
    <property type="entry name" value="COLLAGEN ALPHA"/>
    <property type="match status" value="1"/>
</dbReference>
<evidence type="ECO:0000259" key="2">
    <source>
        <dbReference type="PROSITE" id="PS50184"/>
    </source>
</evidence>
<dbReference type="AlphaFoldDB" id="A0A8C2WQD1"/>
<sequence>MLIFWRKARLKSYINSIHMEVLNQLSAEKEGPRVLMSVAPPSVHQHNNIWKPEPCRVCVCDNGVAVCDQVQCELLPGCEKAVTPDGECCPVCDSFASGPKGEPGDIPYGAVGEDGPIGAPGKSGAAGVIGENGAPGHQGESGASGAPGSSGEKGDSGEDGPGVRRSPLCDALAAALHKHILRCFNRLSALVFIRQGPDGPLGPAGAAGQRGIVGQPGLRGEAGLLGLPGPAGPPGKAGASGVQGGTGPAGGVGSSGAKGPRGDAGPEVCGVSTSQSRENMNHCTPVVHIVTC</sequence>
<dbReference type="PROSITE" id="PS01208">
    <property type="entry name" value="VWFC_1"/>
    <property type="match status" value="1"/>
</dbReference>
<dbReference type="Pfam" id="PF01391">
    <property type="entry name" value="Collagen"/>
    <property type="match status" value="2"/>
</dbReference>
<reference evidence="3" key="2">
    <citation type="submission" date="2025-09" db="UniProtKB">
        <authorList>
            <consortium name="Ensembl"/>
        </authorList>
    </citation>
    <scope>IDENTIFICATION</scope>
</reference>
<evidence type="ECO:0000313" key="4">
    <source>
        <dbReference type="Proteomes" id="UP000694565"/>
    </source>
</evidence>
<name>A0A8C2WQD1_CYCLU</name>
<reference evidence="3" key="1">
    <citation type="submission" date="2025-08" db="UniProtKB">
        <authorList>
            <consortium name="Ensembl"/>
        </authorList>
    </citation>
    <scope>IDENTIFICATION</scope>
</reference>